<keyword evidence="7" id="KW-1185">Reference proteome</keyword>
<dbReference type="InterPro" id="IPR050204">
    <property type="entry name" value="AraC_XylS_family_regulators"/>
</dbReference>
<evidence type="ECO:0000259" key="5">
    <source>
        <dbReference type="PROSITE" id="PS01124"/>
    </source>
</evidence>
<evidence type="ECO:0000313" key="7">
    <source>
        <dbReference type="Proteomes" id="UP000758168"/>
    </source>
</evidence>
<dbReference type="RefSeq" id="WP_210059232.1">
    <property type="nucleotide sequence ID" value="NZ_JAGIOB010000001.1"/>
</dbReference>
<evidence type="ECO:0000256" key="2">
    <source>
        <dbReference type="ARBA" id="ARBA00023125"/>
    </source>
</evidence>
<dbReference type="InterPro" id="IPR046532">
    <property type="entry name" value="DUF6597"/>
</dbReference>
<evidence type="ECO:0000256" key="4">
    <source>
        <dbReference type="SAM" id="MobiDB-lite"/>
    </source>
</evidence>
<dbReference type="EMBL" id="JAGIOB010000001">
    <property type="protein sequence ID" value="MBP2419152.1"/>
    <property type="molecule type" value="Genomic_DNA"/>
</dbReference>
<comment type="caution">
    <text evidence="6">The sequence shown here is derived from an EMBL/GenBank/DDBJ whole genome shotgun (WGS) entry which is preliminary data.</text>
</comment>
<accession>A0ABS4ZDN1</accession>
<dbReference type="Gene3D" id="1.10.10.60">
    <property type="entry name" value="Homeodomain-like"/>
    <property type="match status" value="1"/>
</dbReference>
<gene>
    <name evidence="6" type="ORF">JOF54_004074</name>
</gene>
<evidence type="ECO:0000313" key="6">
    <source>
        <dbReference type="EMBL" id="MBP2419152.1"/>
    </source>
</evidence>
<keyword evidence="2" id="KW-0238">DNA-binding</keyword>
<dbReference type="Pfam" id="PF12833">
    <property type="entry name" value="HTH_18"/>
    <property type="match status" value="1"/>
</dbReference>
<feature type="compositionally biased region" description="Basic and acidic residues" evidence="4">
    <location>
        <begin position="275"/>
        <end position="290"/>
    </location>
</feature>
<feature type="domain" description="HTH araC/xylS-type" evidence="5">
    <location>
        <begin position="179"/>
        <end position="277"/>
    </location>
</feature>
<protein>
    <submittedName>
        <fullName evidence="6">AraC-like DNA-binding protein</fullName>
    </submittedName>
</protein>
<evidence type="ECO:0000256" key="3">
    <source>
        <dbReference type="ARBA" id="ARBA00023163"/>
    </source>
</evidence>
<dbReference type="PROSITE" id="PS01124">
    <property type="entry name" value="HTH_ARAC_FAMILY_2"/>
    <property type="match status" value="1"/>
</dbReference>
<dbReference type="InterPro" id="IPR009057">
    <property type="entry name" value="Homeodomain-like_sf"/>
</dbReference>
<keyword evidence="1" id="KW-0805">Transcription regulation</keyword>
<dbReference type="SUPFAM" id="SSF46689">
    <property type="entry name" value="Homeodomain-like"/>
    <property type="match status" value="1"/>
</dbReference>
<feature type="region of interest" description="Disordered" evidence="4">
    <location>
        <begin position="271"/>
        <end position="290"/>
    </location>
</feature>
<dbReference type="Pfam" id="PF20240">
    <property type="entry name" value="DUF6597"/>
    <property type="match status" value="1"/>
</dbReference>
<organism evidence="6 7">
    <name type="scientific">Microlunatus capsulatus</name>
    <dbReference type="NCBI Taxonomy" id="99117"/>
    <lineage>
        <taxon>Bacteria</taxon>
        <taxon>Bacillati</taxon>
        <taxon>Actinomycetota</taxon>
        <taxon>Actinomycetes</taxon>
        <taxon>Propionibacteriales</taxon>
        <taxon>Propionibacteriaceae</taxon>
        <taxon>Microlunatus</taxon>
    </lineage>
</organism>
<reference evidence="6 7" key="1">
    <citation type="submission" date="2021-03" db="EMBL/GenBank/DDBJ databases">
        <title>Sequencing the genomes of 1000 actinobacteria strains.</title>
        <authorList>
            <person name="Klenk H.-P."/>
        </authorList>
    </citation>
    <scope>NUCLEOTIDE SEQUENCE [LARGE SCALE GENOMIC DNA]</scope>
    <source>
        <strain evidence="6 7">DSM 12936</strain>
    </source>
</reference>
<dbReference type="SMART" id="SM00342">
    <property type="entry name" value="HTH_ARAC"/>
    <property type="match status" value="1"/>
</dbReference>
<dbReference type="InterPro" id="IPR018060">
    <property type="entry name" value="HTH_AraC"/>
</dbReference>
<dbReference type="PROSITE" id="PS00041">
    <property type="entry name" value="HTH_ARAC_FAMILY_1"/>
    <property type="match status" value="1"/>
</dbReference>
<evidence type="ECO:0000256" key="1">
    <source>
        <dbReference type="ARBA" id="ARBA00023015"/>
    </source>
</evidence>
<sequence>MKPDSTGRPAQEDVERAHLRVPGDDSHVMHRYPAPEALAGLVRWFWVPVWSLPPGQRSVQRVLQHPVSLLVVTAGYARFYGVSTGLSETVLEGDGWAVGVLCTPATGALVAGGSMAGFTDRHVDVTEVLGPAGAGLTERVRAAMRDAPLDVRSHAGALAAFEEVLRPLLPLDAEGELVNRLVALVEERPDLVRTAQLAAETGLSERALQRLVSRRLGLTPKWLIQRRRLHEAAARLRADTGSTLAETAALLGYADQAHFVRDFSRVTGTTPGRFAGEHRAARRAAEERSR</sequence>
<proteinExistence type="predicted"/>
<dbReference type="Proteomes" id="UP000758168">
    <property type="component" value="Unassembled WGS sequence"/>
</dbReference>
<dbReference type="PANTHER" id="PTHR46796">
    <property type="entry name" value="HTH-TYPE TRANSCRIPTIONAL ACTIVATOR RHAS-RELATED"/>
    <property type="match status" value="1"/>
</dbReference>
<name>A0ABS4ZDN1_9ACTN</name>
<dbReference type="InterPro" id="IPR018062">
    <property type="entry name" value="HTH_AraC-typ_CS"/>
</dbReference>
<keyword evidence="3" id="KW-0804">Transcription</keyword>
<dbReference type="PANTHER" id="PTHR46796:SF15">
    <property type="entry name" value="BLL1074 PROTEIN"/>
    <property type="match status" value="1"/>
</dbReference>